<evidence type="ECO:0000256" key="1">
    <source>
        <dbReference type="SAM" id="Phobius"/>
    </source>
</evidence>
<feature type="transmembrane region" description="Helical" evidence="1">
    <location>
        <begin position="103"/>
        <end position="122"/>
    </location>
</feature>
<evidence type="ECO:0000313" key="2">
    <source>
        <dbReference type="EMBL" id="CAK9881539.1"/>
    </source>
</evidence>
<evidence type="ECO:0000313" key="3">
    <source>
        <dbReference type="Proteomes" id="UP001497522"/>
    </source>
</evidence>
<keyword evidence="1" id="KW-1133">Transmembrane helix</keyword>
<feature type="transmembrane region" description="Helical" evidence="1">
    <location>
        <begin position="52"/>
        <end position="71"/>
    </location>
</feature>
<dbReference type="Proteomes" id="UP001497522">
    <property type="component" value="Chromosome 8"/>
</dbReference>
<gene>
    <name evidence="2" type="ORF">CSSPJE1EN2_LOCUS22895</name>
</gene>
<keyword evidence="3" id="KW-1185">Reference proteome</keyword>
<organism evidence="2 3">
    <name type="scientific">Sphagnum jensenii</name>
    <dbReference type="NCBI Taxonomy" id="128206"/>
    <lineage>
        <taxon>Eukaryota</taxon>
        <taxon>Viridiplantae</taxon>
        <taxon>Streptophyta</taxon>
        <taxon>Embryophyta</taxon>
        <taxon>Bryophyta</taxon>
        <taxon>Sphagnophytina</taxon>
        <taxon>Sphagnopsida</taxon>
        <taxon>Sphagnales</taxon>
        <taxon>Sphagnaceae</taxon>
        <taxon>Sphagnum</taxon>
    </lineage>
</organism>
<protein>
    <recommendedName>
        <fullName evidence="4">PIN-like protein</fullName>
    </recommendedName>
</protein>
<evidence type="ECO:0008006" key="4">
    <source>
        <dbReference type="Google" id="ProtNLM"/>
    </source>
</evidence>
<accession>A0ABP1BZ72</accession>
<sequence length="134" mass="14634">MGNSYGLKGKGVDLSQGLPKRKREVVRIPAATETPVGAAENAPSSSGWHSNVVLLLNFMMSFLCTVFFWAFPCKDIVQMPAAIETPLVPAENAPSSSGWHGNVVLLLTLTMSFLCTVFSWAFPSYMLKLDFSLF</sequence>
<name>A0ABP1BZ72_9BRYO</name>
<reference evidence="2" key="1">
    <citation type="submission" date="2024-03" db="EMBL/GenBank/DDBJ databases">
        <authorList>
            <consortium name="ELIXIR-Norway"/>
            <consortium name="Elixir Norway"/>
        </authorList>
    </citation>
    <scope>NUCLEOTIDE SEQUENCE</scope>
</reference>
<proteinExistence type="predicted"/>
<dbReference type="EMBL" id="OZ023709">
    <property type="protein sequence ID" value="CAK9881539.1"/>
    <property type="molecule type" value="Genomic_DNA"/>
</dbReference>
<keyword evidence="1" id="KW-0812">Transmembrane</keyword>
<keyword evidence="1" id="KW-0472">Membrane</keyword>